<dbReference type="Proteomes" id="UP000694559">
    <property type="component" value="Unplaced"/>
</dbReference>
<feature type="binding site" evidence="17">
    <location>
        <begin position="473"/>
        <end position="479"/>
    </location>
    <ligand>
        <name>ATP</name>
        <dbReference type="ChEBI" id="CHEBI:30616"/>
    </ligand>
</feature>
<dbReference type="FunFam" id="3.30.200.20:FF:000619">
    <property type="entry name" value="macrophage colony-stimulating factor 1 receptor isoform X2"/>
    <property type="match status" value="1"/>
</dbReference>
<dbReference type="InterPro" id="IPR050122">
    <property type="entry name" value="RTK"/>
</dbReference>
<evidence type="ECO:0000256" key="6">
    <source>
        <dbReference type="ARBA" id="ARBA00022741"/>
    </source>
</evidence>
<dbReference type="InterPro" id="IPR013783">
    <property type="entry name" value="Ig-like_fold"/>
</dbReference>
<dbReference type="SMART" id="SM00409">
    <property type="entry name" value="IG"/>
    <property type="match status" value="2"/>
</dbReference>
<dbReference type="InterPro" id="IPR036179">
    <property type="entry name" value="Ig-like_dom_sf"/>
</dbReference>
<keyword evidence="4" id="KW-0808">Transferase</keyword>
<dbReference type="EC" id="2.7.10.1" evidence="2"/>
<dbReference type="FunFam" id="1.10.510.10:FF:001927">
    <property type="entry name" value="Receptor protein-tyrosine kinase"/>
    <property type="match status" value="1"/>
</dbReference>
<dbReference type="GO" id="GO:0007169">
    <property type="term" value="P:cell surface receptor protein tyrosine kinase signaling pathway"/>
    <property type="evidence" value="ECO:0007669"/>
    <property type="project" value="InterPro"/>
</dbReference>
<reference evidence="21" key="1">
    <citation type="submission" date="2025-08" db="UniProtKB">
        <authorList>
            <consortium name="Ensembl"/>
        </authorList>
    </citation>
    <scope>IDENTIFICATION</scope>
</reference>
<dbReference type="PANTHER" id="PTHR24416">
    <property type="entry name" value="TYROSINE-PROTEIN KINASE RECEPTOR"/>
    <property type="match status" value="1"/>
</dbReference>
<dbReference type="InterPro" id="IPR001824">
    <property type="entry name" value="Tyr_kinase_rcpt_3_CS"/>
</dbReference>
<dbReference type="GO" id="GO:1990682">
    <property type="term" value="C:CSF1-CSF1R complex"/>
    <property type="evidence" value="ECO:0007669"/>
    <property type="project" value="TreeGrafter"/>
</dbReference>
<evidence type="ECO:0000256" key="2">
    <source>
        <dbReference type="ARBA" id="ARBA00011902"/>
    </source>
</evidence>
<dbReference type="PROSITE" id="PS00240">
    <property type="entry name" value="RECEPTOR_TYR_KIN_III"/>
    <property type="match status" value="1"/>
</dbReference>
<dbReference type="PROSITE" id="PS50011">
    <property type="entry name" value="PROTEIN_KINASE_DOM"/>
    <property type="match status" value="1"/>
</dbReference>
<dbReference type="InterPro" id="IPR003599">
    <property type="entry name" value="Ig_sub"/>
</dbReference>
<dbReference type="PROSITE" id="PS00107">
    <property type="entry name" value="PROTEIN_KINASE_ATP"/>
    <property type="match status" value="1"/>
</dbReference>
<keyword evidence="9" id="KW-1133">Transmembrane helix</keyword>
<evidence type="ECO:0000256" key="14">
    <source>
        <dbReference type="ARBA" id="ARBA00023180"/>
    </source>
</evidence>
<dbReference type="GO" id="GO:0005011">
    <property type="term" value="F:macrophage colony-stimulating factor receptor activity"/>
    <property type="evidence" value="ECO:0007669"/>
    <property type="project" value="TreeGrafter"/>
</dbReference>
<dbReference type="GO" id="GO:0005524">
    <property type="term" value="F:ATP binding"/>
    <property type="evidence" value="ECO:0007669"/>
    <property type="project" value="UniProtKB-UniRule"/>
</dbReference>
<dbReference type="GO" id="GO:0019838">
    <property type="term" value="F:growth factor binding"/>
    <property type="evidence" value="ECO:0007669"/>
    <property type="project" value="TreeGrafter"/>
</dbReference>
<dbReference type="InterPro" id="IPR001245">
    <property type="entry name" value="Ser-Thr/Tyr_kinase_cat_dom"/>
</dbReference>
<evidence type="ECO:0000256" key="8">
    <source>
        <dbReference type="ARBA" id="ARBA00022840"/>
    </source>
</evidence>
<evidence type="ECO:0000256" key="9">
    <source>
        <dbReference type="ARBA" id="ARBA00022989"/>
    </source>
</evidence>
<feature type="binding site" evidence="17">
    <location>
        <begin position="398"/>
        <end position="405"/>
    </location>
    <ligand>
        <name>ATP</name>
        <dbReference type="ChEBI" id="CHEBI:30616"/>
    </ligand>
</feature>
<evidence type="ECO:0000256" key="13">
    <source>
        <dbReference type="ARBA" id="ARBA00023170"/>
    </source>
</evidence>
<evidence type="ECO:0000256" key="19">
    <source>
        <dbReference type="PROSITE-ProRule" id="PRU10141"/>
    </source>
</evidence>
<evidence type="ECO:0000256" key="1">
    <source>
        <dbReference type="ARBA" id="ARBA00004479"/>
    </source>
</evidence>
<keyword evidence="22" id="KW-1185">Reference proteome</keyword>
<evidence type="ECO:0000256" key="5">
    <source>
        <dbReference type="ARBA" id="ARBA00022692"/>
    </source>
</evidence>
<evidence type="ECO:0000259" key="20">
    <source>
        <dbReference type="PROSITE" id="PS50011"/>
    </source>
</evidence>
<feature type="binding site" evidence="18">
    <location>
        <position position="590"/>
    </location>
    <ligand>
        <name>Mg(2+)</name>
        <dbReference type="ChEBI" id="CHEBI:18420"/>
    </ligand>
</feature>
<proteinExistence type="predicted"/>
<dbReference type="InterPro" id="IPR000719">
    <property type="entry name" value="Prot_kinase_dom"/>
</dbReference>
<organism evidence="21 22">
    <name type="scientific">Naja naja</name>
    <name type="common">Indian cobra</name>
    <dbReference type="NCBI Taxonomy" id="35670"/>
    <lineage>
        <taxon>Eukaryota</taxon>
        <taxon>Metazoa</taxon>
        <taxon>Chordata</taxon>
        <taxon>Craniata</taxon>
        <taxon>Vertebrata</taxon>
        <taxon>Euteleostomi</taxon>
        <taxon>Lepidosauria</taxon>
        <taxon>Squamata</taxon>
        <taxon>Bifurcata</taxon>
        <taxon>Unidentata</taxon>
        <taxon>Episquamata</taxon>
        <taxon>Toxicofera</taxon>
        <taxon>Serpentes</taxon>
        <taxon>Colubroidea</taxon>
        <taxon>Elapidae</taxon>
        <taxon>Elapinae</taxon>
        <taxon>Naja</taxon>
    </lineage>
</organism>
<dbReference type="OMA" id="WVISPRI"/>
<evidence type="ECO:0000256" key="11">
    <source>
        <dbReference type="ARBA" id="ARBA00023137"/>
    </source>
</evidence>
<keyword evidence="12" id="KW-1015">Disulfide bond</keyword>
<dbReference type="GO" id="GO:0043408">
    <property type="term" value="P:regulation of MAPK cascade"/>
    <property type="evidence" value="ECO:0007669"/>
    <property type="project" value="TreeGrafter"/>
</dbReference>
<evidence type="ECO:0000256" key="16">
    <source>
        <dbReference type="PIRSR" id="PIRSR000615-1"/>
    </source>
</evidence>
<evidence type="ECO:0000256" key="3">
    <source>
        <dbReference type="ARBA" id="ARBA00022553"/>
    </source>
</evidence>
<keyword evidence="18" id="KW-0479">Metal-binding</keyword>
<dbReference type="PIRSF" id="PIRSF000615">
    <property type="entry name" value="TyrPK_CSF1-R"/>
    <property type="match status" value="1"/>
</dbReference>
<evidence type="ECO:0000256" key="17">
    <source>
        <dbReference type="PIRSR" id="PIRSR000615-2"/>
    </source>
</evidence>
<keyword evidence="14" id="KW-0325">Glycoprotein</keyword>
<keyword evidence="7" id="KW-0418">Kinase</keyword>
<dbReference type="GeneTree" id="ENSGT00940000155506"/>
<dbReference type="InterPro" id="IPR020635">
    <property type="entry name" value="Tyr_kinase_cat_dom"/>
</dbReference>
<feature type="binding site" evidence="17">
    <location>
        <position position="589"/>
    </location>
    <ligand>
        <name>ATP</name>
        <dbReference type="ChEBI" id="CHEBI:30616"/>
    </ligand>
</feature>
<dbReference type="InterPro" id="IPR011009">
    <property type="entry name" value="Kinase-like_dom_sf"/>
</dbReference>
<protein>
    <recommendedName>
        <fullName evidence="2">receptor protein-tyrosine kinase</fullName>
        <ecNumber evidence="2">2.7.10.1</ecNumber>
    </recommendedName>
</protein>
<feature type="binding site" evidence="17 19">
    <location>
        <position position="425"/>
    </location>
    <ligand>
        <name>ATP</name>
        <dbReference type="ChEBI" id="CHEBI:30616"/>
    </ligand>
</feature>
<feature type="domain" description="Protein kinase" evidence="20">
    <location>
        <begin position="391"/>
        <end position="736"/>
    </location>
</feature>
<keyword evidence="13" id="KW-0675">Receptor</keyword>
<evidence type="ECO:0000256" key="4">
    <source>
        <dbReference type="ARBA" id="ARBA00022679"/>
    </source>
</evidence>
<dbReference type="GO" id="GO:0043235">
    <property type="term" value="C:receptor complex"/>
    <property type="evidence" value="ECO:0007669"/>
    <property type="project" value="TreeGrafter"/>
</dbReference>
<dbReference type="GO" id="GO:0046872">
    <property type="term" value="F:metal ion binding"/>
    <property type="evidence" value="ECO:0007669"/>
    <property type="project" value="UniProtKB-KW"/>
</dbReference>
<dbReference type="Ensembl" id="ENSNNAT00000022259.1">
    <property type="protein sequence ID" value="ENSNNAP00000021230.1"/>
    <property type="gene ID" value="ENSNNAG00000014016.1"/>
</dbReference>
<feature type="active site" description="Proton acceptor" evidence="16">
    <location>
        <position position="585"/>
    </location>
</feature>
<dbReference type="AlphaFoldDB" id="A0A8C6XX93"/>
<evidence type="ECO:0000256" key="10">
    <source>
        <dbReference type="ARBA" id="ARBA00023136"/>
    </source>
</evidence>
<accession>A0A8C6XX93</accession>
<reference evidence="21" key="2">
    <citation type="submission" date="2025-09" db="UniProtKB">
        <authorList>
            <consortium name="Ensembl"/>
        </authorList>
    </citation>
    <scope>IDENTIFICATION</scope>
</reference>
<evidence type="ECO:0000313" key="22">
    <source>
        <dbReference type="Proteomes" id="UP000694559"/>
    </source>
</evidence>
<evidence type="ECO:0000256" key="12">
    <source>
        <dbReference type="ARBA" id="ARBA00023157"/>
    </source>
</evidence>
<keyword evidence="6 17" id="KW-0547">Nucleotide-binding</keyword>
<keyword evidence="3" id="KW-0597">Phosphoprotein</keyword>
<keyword evidence="11" id="KW-0829">Tyrosine-protein kinase</keyword>
<evidence type="ECO:0000256" key="15">
    <source>
        <dbReference type="ARBA" id="ARBA00023319"/>
    </source>
</evidence>
<dbReference type="GO" id="GO:0005886">
    <property type="term" value="C:plasma membrane"/>
    <property type="evidence" value="ECO:0007669"/>
    <property type="project" value="TreeGrafter"/>
</dbReference>
<evidence type="ECO:0000256" key="18">
    <source>
        <dbReference type="PIRSR" id="PIRSR000615-3"/>
    </source>
</evidence>
<evidence type="ECO:0000313" key="21">
    <source>
        <dbReference type="Ensembl" id="ENSNNAP00000021230.1"/>
    </source>
</evidence>
<name>A0A8C6XX93_NAJNA</name>
<dbReference type="Gene3D" id="3.30.200.20">
    <property type="entry name" value="Phosphorylase Kinase, domain 1"/>
    <property type="match status" value="1"/>
</dbReference>
<dbReference type="GO" id="GO:0030316">
    <property type="term" value="P:osteoclast differentiation"/>
    <property type="evidence" value="ECO:0007669"/>
    <property type="project" value="TreeGrafter"/>
</dbReference>
<dbReference type="Pfam" id="PF07714">
    <property type="entry name" value="PK_Tyr_Ser-Thr"/>
    <property type="match status" value="1"/>
</dbReference>
<dbReference type="GO" id="GO:0030335">
    <property type="term" value="P:positive regulation of cell migration"/>
    <property type="evidence" value="ECO:0007669"/>
    <property type="project" value="TreeGrafter"/>
</dbReference>
<dbReference type="InterPro" id="IPR017441">
    <property type="entry name" value="Protein_kinase_ATP_BS"/>
</dbReference>
<sequence length="736" mass="82988">MRGKSPETRLTLPSISEVITPSYLILIGYCIHYVITFTNEGKYICPKIMLQDSVWSPECEREVYPSVEKGRDALIPCLIADPRFTGNMTLLRDSFPVHSRVSFSPTEGIWIHKVDLSDKGFYECKAQVQGEWVISPRIILSVHVTIGGPANHVRLQGEPFNISCRVQYYSYEYQGTWIYPLTANVSHFYGCSAQGEKLFPFTSLWINFVLCFSEKGYLRLSTLQNKIQETNLHQDLNLQVLIDAYPRPSTYRWIRVNPSGKSIITGHMIFGEQRCGQHGALVFNDSSPKIMSQIPFGSVSLKSVFKGKMEERETVCCFAVNSAGNDSSFITFSVAKVTGKINLHIHLIKTNSFPEAFQIHIAICFNINDYKCISMHAIKINFNKKIKDSIYFTGKVLGAGAFGKVIEATAFGLGKEDSVLKVAVKMLKSTAHTDEKEALMSELKIMSHLGHHENIVNLLGACTHGGPVLVITEYCPFGDLLNFLREKAEHLIIEGLTLEYTFDSMMADYKNIYLGKKYVQRSDSGFGCQSVDSYLEMKSVIASNLVSAEGQKDLRSLDLFDLLQFSNQVAQGMTFLASKNCIHRDLAARNVDIVNDSNYVVKGNARLPVKWMAPESIFECVYTVQSDVWSYGILLWEIFSLGRSPYPGIKVNNKFYSLVKEGYHMGKPDFIVSKCIWKRSRRHFRQAKRRSFSPLRSSHFQDGEGIGGSCRREGNGLARLRKVIKSPLHTTSIVPH</sequence>
<dbReference type="Gene3D" id="2.60.40.10">
    <property type="entry name" value="Immunoglobulins"/>
    <property type="match status" value="2"/>
</dbReference>
<keyword evidence="10" id="KW-0472">Membrane</keyword>
<comment type="subcellular location">
    <subcellularLocation>
        <location evidence="1">Membrane</location>
        <topology evidence="1">Single-pass type I membrane protein</topology>
    </subcellularLocation>
</comment>
<keyword evidence="15" id="KW-0393">Immunoglobulin domain</keyword>
<keyword evidence="18" id="KW-0460">Magnesium</keyword>
<dbReference type="OrthoDB" id="6077854at2759"/>
<dbReference type="SMART" id="SM00219">
    <property type="entry name" value="TyrKc"/>
    <property type="match status" value="1"/>
</dbReference>
<dbReference type="Gene3D" id="1.10.510.10">
    <property type="entry name" value="Transferase(Phosphotransferase) domain 1"/>
    <property type="match status" value="1"/>
</dbReference>
<keyword evidence="8 17" id="KW-0067">ATP-binding</keyword>
<keyword evidence="5" id="KW-0812">Transmembrane</keyword>
<dbReference type="SUPFAM" id="SSF56112">
    <property type="entry name" value="Protein kinase-like (PK-like)"/>
    <property type="match status" value="1"/>
</dbReference>
<evidence type="ECO:0000256" key="7">
    <source>
        <dbReference type="ARBA" id="ARBA00022777"/>
    </source>
</evidence>
<dbReference type="PANTHER" id="PTHR24416:SF47">
    <property type="entry name" value="MACROPHAGE COLONY-STIMULATING FACTOR 1 RECEPTOR"/>
    <property type="match status" value="1"/>
</dbReference>
<dbReference type="SUPFAM" id="SSF48726">
    <property type="entry name" value="Immunoglobulin"/>
    <property type="match status" value="1"/>
</dbReference>